<dbReference type="EMBL" id="BONY01000064">
    <property type="protein sequence ID" value="GIH09247.1"/>
    <property type="molecule type" value="Genomic_DNA"/>
</dbReference>
<proteinExistence type="predicted"/>
<protein>
    <submittedName>
        <fullName evidence="1">Uncharacterized protein</fullName>
    </submittedName>
</protein>
<sequence length="82" mass="9491">MIEVHLARAVISAIMLLDQSSAAEIDRDVASQGLENIASDLNMMNEEERQEFRMVLRRIAEDDPEYGPYLEELPRLLGWDNW</sequence>
<name>A0A8J3QGL0_9ACTN</name>
<organism evidence="1 2">
    <name type="scientific">Rhizocola hellebori</name>
    <dbReference type="NCBI Taxonomy" id="1392758"/>
    <lineage>
        <taxon>Bacteria</taxon>
        <taxon>Bacillati</taxon>
        <taxon>Actinomycetota</taxon>
        <taxon>Actinomycetes</taxon>
        <taxon>Micromonosporales</taxon>
        <taxon>Micromonosporaceae</taxon>
        <taxon>Rhizocola</taxon>
    </lineage>
</organism>
<accession>A0A8J3QGL0</accession>
<evidence type="ECO:0000313" key="1">
    <source>
        <dbReference type="EMBL" id="GIH09247.1"/>
    </source>
</evidence>
<comment type="caution">
    <text evidence="1">The sequence shown here is derived from an EMBL/GenBank/DDBJ whole genome shotgun (WGS) entry which is preliminary data.</text>
</comment>
<dbReference type="AlphaFoldDB" id="A0A8J3QGL0"/>
<evidence type="ECO:0000313" key="2">
    <source>
        <dbReference type="Proteomes" id="UP000612899"/>
    </source>
</evidence>
<reference evidence="1" key="1">
    <citation type="submission" date="2021-01" db="EMBL/GenBank/DDBJ databases">
        <title>Whole genome shotgun sequence of Rhizocola hellebori NBRC 109834.</title>
        <authorList>
            <person name="Komaki H."/>
            <person name="Tamura T."/>
        </authorList>
    </citation>
    <scope>NUCLEOTIDE SEQUENCE</scope>
    <source>
        <strain evidence="1">NBRC 109834</strain>
    </source>
</reference>
<keyword evidence="2" id="KW-1185">Reference proteome</keyword>
<gene>
    <name evidence="1" type="ORF">Rhe02_73140</name>
</gene>
<dbReference type="RefSeq" id="WP_203912984.1">
    <property type="nucleotide sequence ID" value="NZ_BONY01000064.1"/>
</dbReference>
<dbReference type="Proteomes" id="UP000612899">
    <property type="component" value="Unassembled WGS sequence"/>
</dbReference>